<dbReference type="Gene3D" id="3.40.1350.10">
    <property type="match status" value="1"/>
</dbReference>
<sequence length="306" mass="34719">MYQAPTSVPVRKLLAAARKPKSKWTEELIASRIREGYGQGTGRHYKSWLTFRDLSSKGRASRFYSIKLDRQMVFFSDIELRVFLVAEFLAGFVDFWENYPLSRQATTAAARALRVRHPRYPNTQVPTVMTLDGVVTVVDEQGLFRRSVDSKQESDARTATVSNKLSIHARASQELGWPHARATEKSVSHQVAKTIMWIRAAVPHRASTPPFPGAFDIWPERFLSMLRDDIAVSPPQLTIARYCAAFDAEQQLQPGSAMTFLRILLWRKQLAIPLESDKASLLPLGVLFFPDPLEARLFKLAEEMRA</sequence>
<keyword evidence="1" id="KW-0255">Endonuclease</keyword>
<proteinExistence type="predicted"/>
<dbReference type="EMBL" id="QPJK01000006">
    <property type="protein sequence ID" value="RCW69211.1"/>
    <property type="molecule type" value="Genomic_DNA"/>
</dbReference>
<evidence type="ECO:0000313" key="2">
    <source>
        <dbReference type="Proteomes" id="UP000252884"/>
    </source>
</evidence>
<gene>
    <name evidence="1" type="ORF">DES41_10682</name>
</gene>
<dbReference type="OrthoDB" id="5291587at2"/>
<dbReference type="Proteomes" id="UP000252884">
    <property type="component" value="Unassembled WGS sequence"/>
</dbReference>
<accession>A0A368XMH8</accession>
<keyword evidence="2" id="KW-1185">Reference proteome</keyword>
<evidence type="ECO:0000313" key="1">
    <source>
        <dbReference type="EMBL" id="RCW69211.1"/>
    </source>
</evidence>
<keyword evidence="1" id="KW-0540">Nuclease</keyword>
<organism evidence="1 2">
    <name type="scientific">Pseudorhodoferax soli</name>
    <dbReference type="NCBI Taxonomy" id="545864"/>
    <lineage>
        <taxon>Bacteria</taxon>
        <taxon>Pseudomonadati</taxon>
        <taxon>Pseudomonadota</taxon>
        <taxon>Betaproteobacteria</taxon>
        <taxon>Burkholderiales</taxon>
        <taxon>Comamonadaceae</taxon>
    </lineage>
</organism>
<dbReference type="RefSeq" id="WP_114469638.1">
    <property type="nucleotide sequence ID" value="NZ_QPJK01000006.1"/>
</dbReference>
<dbReference type="InterPro" id="IPR011335">
    <property type="entry name" value="Restrct_endonuc-II-like"/>
</dbReference>
<dbReference type="SUPFAM" id="SSF52980">
    <property type="entry name" value="Restriction endonuclease-like"/>
    <property type="match status" value="1"/>
</dbReference>
<dbReference type="InterPro" id="IPR011856">
    <property type="entry name" value="tRNA_endonuc-like_dom_sf"/>
</dbReference>
<dbReference type="GO" id="GO:0004519">
    <property type="term" value="F:endonuclease activity"/>
    <property type="evidence" value="ECO:0007669"/>
    <property type="project" value="UniProtKB-KW"/>
</dbReference>
<name>A0A368XMH8_9BURK</name>
<protein>
    <submittedName>
        <fullName evidence="1">TnsA endonuclease-like protein</fullName>
    </submittedName>
</protein>
<dbReference type="AlphaFoldDB" id="A0A368XMH8"/>
<dbReference type="GO" id="GO:0003676">
    <property type="term" value="F:nucleic acid binding"/>
    <property type="evidence" value="ECO:0007669"/>
    <property type="project" value="InterPro"/>
</dbReference>
<keyword evidence="1" id="KW-0378">Hydrolase</keyword>
<comment type="caution">
    <text evidence="1">The sequence shown here is derived from an EMBL/GenBank/DDBJ whole genome shotgun (WGS) entry which is preliminary data.</text>
</comment>
<reference evidence="1 2" key="1">
    <citation type="submission" date="2018-07" db="EMBL/GenBank/DDBJ databases">
        <title>Genomic Encyclopedia of Type Strains, Phase IV (KMG-IV): sequencing the most valuable type-strain genomes for metagenomic binning, comparative biology and taxonomic classification.</title>
        <authorList>
            <person name="Goeker M."/>
        </authorList>
    </citation>
    <scope>NUCLEOTIDE SEQUENCE [LARGE SCALE GENOMIC DNA]</scope>
    <source>
        <strain evidence="1 2">DSM 21634</strain>
    </source>
</reference>